<dbReference type="InterPro" id="IPR042173">
    <property type="entry name" value="RNase_J_2"/>
</dbReference>
<dbReference type="AlphaFoldDB" id="J0L8E0"/>
<comment type="caution">
    <text evidence="1">The sequence shown here is derived from an EMBL/GenBank/DDBJ whole genome shotgun (WGS) entry which is preliminary data.</text>
</comment>
<dbReference type="RefSeq" id="WP_003687020.1">
    <property type="nucleotide sequence ID" value="NZ_AKKT01000003.1"/>
</dbReference>
<dbReference type="Gene3D" id="3.60.15.10">
    <property type="entry name" value="Ribonuclease Z/Hydroxyacylglutathione hydrolase-like"/>
    <property type="match status" value="1"/>
</dbReference>
<proteinExistence type="predicted"/>
<name>J0L8E0_9LACO</name>
<dbReference type="InterPro" id="IPR036866">
    <property type="entry name" value="RibonucZ/Hydroxyglut_hydro"/>
</dbReference>
<dbReference type="Gene3D" id="3.40.50.10710">
    <property type="entry name" value="Metallo-hydrolase/oxidoreductase"/>
    <property type="match status" value="1"/>
</dbReference>
<sequence length="301" mass="35044">MSENNSEFVFENIQFDVRKTVIKEYVFITHYSENNISALRTSDKKIRFYLSLELYTLIQKLIRFGFIDKLQSQPKIIPAQYPQRIAGVEITAFKNDDSLYGSLAFLINSSSKSIFYCHSFTNNGAHGKRLKKWKKVIRQNQPSSFYLDAKMYTNNSQPIISETGIQKQFGKFISHVSADTPTKVLFSPLNPERLAKYNETAREHDRIILWQKEYAEFLNFFFPDDEFLTSFSKDEQNLAVIQQVDTKLEIIDAENNYTDPMLQPVTAANYPTKITPLITPIDDNSLLQLKQDLKIEQIIFW</sequence>
<keyword evidence="2" id="KW-1185">Reference proteome</keyword>
<evidence type="ECO:0000313" key="2">
    <source>
        <dbReference type="Proteomes" id="UP000050898"/>
    </source>
</evidence>
<dbReference type="PATRIC" id="fig|1046596.6.peg.345"/>
<protein>
    <submittedName>
        <fullName evidence="1">Uncharacterized protein</fullName>
    </submittedName>
</protein>
<reference evidence="1 2" key="1">
    <citation type="journal article" date="2015" name="Genome Announc.">
        <title>Expanding the biotechnology potential of lactobacilli through comparative genomics of 213 strains and associated genera.</title>
        <authorList>
            <person name="Sun Z."/>
            <person name="Harris H.M."/>
            <person name="McCann A."/>
            <person name="Guo C."/>
            <person name="Argimon S."/>
            <person name="Zhang W."/>
            <person name="Yang X."/>
            <person name="Jeffery I.B."/>
            <person name="Cooney J.C."/>
            <person name="Kagawa T.F."/>
            <person name="Liu W."/>
            <person name="Song Y."/>
            <person name="Salvetti E."/>
            <person name="Wrobel A."/>
            <person name="Rasinkangas P."/>
            <person name="Parkhill J."/>
            <person name="Rea M.C."/>
            <person name="O'Sullivan O."/>
            <person name="Ritari J."/>
            <person name="Douillard F.P."/>
            <person name="Paul Ross R."/>
            <person name="Yang R."/>
            <person name="Briner A.E."/>
            <person name="Felis G.E."/>
            <person name="de Vos W.M."/>
            <person name="Barrangou R."/>
            <person name="Klaenhammer T.R."/>
            <person name="Caufield P.W."/>
            <person name="Cui Y."/>
            <person name="Zhang H."/>
            <person name="O'Toole P.W."/>
        </authorList>
    </citation>
    <scope>NUCLEOTIDE SEQUENCE [LARGE SCALE GENOMIC DNA]</scope>
    <source>
        <strain evidence="1 2">DSM 20444</strain>
    </source>
</reference>
<dbReference type="Proteomes" id="UP000050898">
    <property type="component" value="Unassembled WGS sequence"/>
</dbReference>
<dbReference type="OrthoDB" id="2274407at2"/>
<organism evidence="1 2">
    <name type="scientific">Liquorilactobacillus mali KCTC 3596 = DSM 20444</name>
    <dbReference type="NCBI Taxonomy" id="1046596"/>
    <lineage>
        <taxon>Bacteria</taxon>
        <taxon>Bacillati</taxon>
        <taxon>Bacillota</taxon>
        <taxon>Bacilli</taxon>
        <taxon>Lactobacillales</taxon>
        <taxon>Lactobacillaceae</taxon>
        <taxon>Liquorilactobacillus</taxon>
    </lineage>
</organism>
<gene>
    <name evidence="1" type="ORF">FD00_GL000334</name>
</gene>
<dbReference type="GeneID" id="98316137"/>
<accession>J0L8E0</accession>
<evidence type="ECO:0000313" key="1">
    <source>
        <dbReference type="EMBL" id="KRN10236.1"/>
    </source>
</evidence>
<dbReference type="EMBL" id="AYYH01000012">
    <property type="protein sequence ID" value="KRN10236.1"/>
    <property type="molecule type" value="Genomic_DNA"/>
</dbReference>